<reference evidence="3" key="1">
    <citation type="submission" date="2019-11" db="UniProtKB">
        <authorList>
            <consortium name="WormBaseParasite"/>
        </authorList>
    </citation>
    <scope>IDENTIFICATION</scope>
</reference>
<evidence type="ECO:0000256" key="2">
    <source>
        <dbReference type="SAM" id="MobiDB-lite"/>
    </source>
</evidence>
<feature type="region of interest" description="Disordered" evidence="2">
    <location>
        <begin position="1"/>
        <end position="27"/>
    </location>
</feature>
<organism evidence="3">
    <name type="scientific">Mesocestoides corti</name>
    <name type="common">Flatworm</name>
    <dbReference type="NCBI Taxonomy" id="53468"/>
    <lineage>
        <taxon>Eukaryota</taxon>
        <taxon>Metazoa</taxon>
        <taxon>Spiralia</taxon>
        <taxon>Lophotrochozoa</taxon>
        <taxon>Platyhelminthes</taxon>
        <taxon>Cestoda</taxon>
        <taxon>Eucestoda</taxon>
        <taxon>Cyclophyllidea</taxon>
        <taxon>Mesocestoididae</taxon>
        <taxon>Mesocestoides</taxon>
    </lineage>
</organism>
<dbReference type="GO" id="GO:0003677">
    <property type="term" value="F:DNA binding"/>
    <property type="evidence" value="ECO:0007669"/>
    <property type="project" value="InterPro"/>
</dbReference>
<name>A0A5K3ERP4_MESCO</name>
<dbReference type="PANTHER" id="PTHR10840">
    <property type="entry name" value="PROGRAMMED CELL DEATH PROTEIN 5"/>
    <property type="match status" value="1"/>
</dbReference>
<evidence type="ECO:0000313" key="3">
    <source>
        <dbReference type="WBParaSite" id="MCU_002563-RA"/>
    </source>
</evidence>
<proteinExistence type="inferred from homology"/>
<dbReference type="InterPro" id="IPR036883">
    <property type="entry name" value="PDCD5-like_sf"/>
</dbReference>
<dbReference type="PIRSF" id="PIRSF015730">
    <property type="entry name" value="TFAR19"/>
    <property type="match status" value="1"/>
</dbReference>
<dbReference type="AlphaFoldDB" id="A0A5K3ERP4"/>
<dbReference type="WBParaSite" id="MCU_002563-RA">
    <property type="protein sequence ID" value="MCU_002563-RA"/>
    <property type="gene ID" value="MCU_002563"/>
</dbReference>
<dbReference type="PANTHER" id="PTHR10840:SF0">
    <property type="entry name" value="PROGRAMMED CELL DEATH PROTEIN 5"/>
    <property type="match status" value="1"/>
</dbReference>
<comment type="similarity">
    <text evidence="1">Belongs to the PDCD5 family.</text>
</comment>
<protein>
    <submittedName>
        <fullName evidence="3">Programmed cell death protein 5</fullName>
    </submittedName>
</protein>
<dbReference type="SUPFAM" id="SSF46950">
    <property type="entry name" value="Double-stranded DNA-binding domain"/>
    <property type="match status" value="1"/>
</dbReference>
<dbReference type="GO" id="GO:0005829">
    <property type="term" value="C:cytosol"/>
    <property type="evidence" value="ECO:0007669"/>
    <property type="project" value="TreeGrafter"/>
</dbReference>
<evidence type="ECO:0000256" key="1">
    <source>
        <dbReference type="ARBA" id="ARBA00010490"/>
    </source>
</evidence>
<dbReference type="Pfam" id="PF01984">
    <property type="entry name" value="dsDNA_bind"/>
    <property type="match status" value="1"/>
</dbReference>
<dbReference type="InterPro" id="IPR002836">
    <property type="entry name" value="PDCD5-like"/>
</dbReference>
<dbReference type="GO" id="GO:0005634">
    <property type="term" value="C:nucleus"/>
    <property type="evidence" value="ECO:0007669"/>
    <property type="project" value="TreeGrafter"/>
</dbReference>
<sequence>MLSDSGDGKVTNEQQAQKEELERRQKEMKNDFLSQILDQQARARLNTLAMTKPDRAKAVENMLINMARTQRISGQITDEQLKNILNDIASHSKKTTEVKFDRRRAAIDSDEEDF</sequence>
<accession>A0A5K3ERP4</accession>
<feature type="compositionally biased region" description="Basic and acidic residues" evidence="2">
    <location>
        <begin position="16"/>
        <end position="27"/>
    </location>
</feature>
<dbReference type="Gene3D" id="1.10.8.140">
    <property type="entry name" value="PDCD5-like"/>
    <property type="match status" value="1"/>
</dbReference>